<dbReference type="PROSITE" id="PS00061">
    <property type="entry name" value="ADH_SHORT"/>
    <property type="match status" value="1"/>
</dbReference>
<comment type="similarity">
    <text evidence="1 3">Belongs to the short-chain dehydrogenases/reductases (SDR) family.</text>
</comment>
<evidence type="ECO:0000313" key="6">
    <source>
        <dbReference type="Proteomes" id="UP001428817"/>
    </source>
</evidence>
<dbReference type="Proteomes" id="UP001428817">
    <property type="component" value="Unassembled WGS sequence"/>
</dbReference>
<evidence type="ECO:0000313" key="5">
    <source>
        <dbReference type="EMBL" id="GAA5175673.1"/>
    </source>
</evidence>
<accession>A0ABP9RDM0</accession>
<dbReference type="InterPro" id="IPR020904">
    <property type="entry name" value="Sc_DH/Rdtase_CS"/>
</dbReference>
<dbReference type="Gene3D" id="3.40.50.720">
    <property type="entry name" value="NAD(P)-binding Rossmann-like Domain"/>
    <property type="match status" value="1"/>
</dbReference>
<dbReference type="CDD" id="cd05233">
    <property type="entry name" value="SDR_c"/>
    <property type="match status" value="1"/>
</dbReference>
<keyword evidence="6" id="KW-1185">Reference proteome</keyword>
<evidence type="ECO:0000256" key="3">
    <source>
        <dbReference type="RuleBase" id="RU000363"/>
    </source>
</evidence>
<keyword evidence="2" id="KW-0560">Oxidoreductase</keyword>
<feature type="domain" description="Ketoreductase" evidence="4">
    <location>
        <begin position="8"/>
        <end position="202"/>
    </location>
</feature>
<comment type="caution">
    <text evidence="5">The sequence shown here is derived from an EMBL/GenBank/DDBJ whole genome shotgun (WGS) entry which is preliminary data.</text>
</comment>
<name>A0ABP9RDM0_9PSEU</name>
<dbReference type="InterPro" id="IPR036291">
    <property type="entry name" value="NAD(P)-bd_dom_sf"/>
</dbReference>
<dbReference type="PRINTS" id="PR00080">
    <property type="entry name" value="SDRFAMILY"/>
</dbReference>
<dbReference type="InterPro" id="IPR002347">
    <property type="entry name" value="SDR_fam"/>
</dbReference>
<dbReference type="PANTHER" id="PTHR44196">
    <property type="entry name" value="DEHYDROGENASE/REDUCTASE SDR FAMILY MEMBER 7B"/>
    <property type="match status" value="1"/>
</dbReference>
<gene>
    <name evidence="5" type="ORF">GCM10023321_82200</name>
</gene>
<dbReference type="InterPro" id="IPR057326">
    <property type="entry name" value="KR_dom"/>
</dbReference>
<dbReference type="RefSeq" id="WP_185060725.1">
    <property type="nucleotide sequence ID" value="NZ_BAABJP010000067.1"/>
</dbReference>
<dbReference type="PANTHER" id="PTHR44196:SF1">
    <property type="entry name" value="DEHYDROGENASE_REDUCTASE SDR FAMILY MEMBER 7B"/>
    <property type="match status" value="1"/>
</dbReference>
<evidence type="ECO:0000256" key="2">
    <source>
        <dbReference type="ARBA" id="ARBA00023002"/>
    </source>
</evidence>
<evidence type="ECO:0000256" key="1">
    <source>
        <dbReference type="ARBA" id="ARBA00006484"/>
    </source>
</evidence>
<evidence type="ECO:0000259" key="4">
    <source>
        <dbReference type="SMART" id="SM00822"/>
    </source>
</evidence>
<reference evidence="6" key="1">
    <citation type="journal article" date="2019" name="Int. J. Syst. Evol. Microbiol.">
        <title>The Global Catalogue of Microorganisms (GCM) 10K type strain sequencing project: providing services to taxonomists for standard genome sequencing and annotation.</title>
        <authorList>
            <consortium name="The Broad Institute Genomics Platform"/>
            <consortium name="The Broad Institute Genome Sequencing Center for Infectious Disease"/>
            <person name="Wu L."/>
            <person name="Ma J."/>
        </authorList>
    </citation>
    <scope>NUCLEOTIDE SEQUENCE [LARGE SCALE GENOMIC DNA]</scope>
    <source>
        <strain evidence="6">JCM 18303</strain>
    </source>
</reference>
<proteinExistence type="inferred from homology"/>
<sequence>MASTLAERRVLVTGGSSGIGASVADAVVKAGGRVALLARRTDRLAELTSRLAPNATAVTCDITDEAAVRDAADVAVEWLGGLDALVNSAGLFTAGRVADLDPAAWRSMFEVNVLGLLNVTRACIPHLGDRPGASVVNISSLSGRRVPRPTSGVYAATKFAVHALSEGLRQELSPNGIRVTTVAPGMVDTDIAAEWPDDPDSTAFRERLRADGLPAEAVADAVVHVLGVGPEVNVVEYAVMSTKQQ</sequence>
<dbReference type="EMBL" id="BAABJP010000067">
    <property type="protein sequence ID" value="GAA5175673.1"/>
    <property type="molecule type" value="Genomic_DNA"/>
</dbReference>
<organism evidence="5 6">
    <name type="scientific">Pseudonocardia eucalypti</name>
    <dbReference type="NCBI Taxonomy" id="648755"/>
    <lineage>
        <taxon>Bacteria</taxon>
        <taxon>Bacillati</taxon>
        <taxon>Actinomycetota</taxon>
        <taxon>Actinomycetes</taxon>
        <taxon>Pseudonocardiales</taxon>
        <taxon>Pseudonocardiaceae</taxon>
        <taxon>Pseudonocardia</taxon>
    </lineage>
</organism>
<dbReference type="Pfam" id="PF00106">
    <property type="entry name" value="adh_short"/>
    <property type="match status" value="1"/>
</dbReference>
<dbReference type="SUPFAM" id="SSF51735">
    <property type="entry name" value="NAD(P)-binding Rossmann-fold domains"/>
    <property type="match status" value="1"/>
</dbReference>
<dbReference type="PRINTS" id="PR00081">
    <property type="entry name" value="GDHRDH"/>
</dbReference>
<dbReference type="SMART" id="SM00822">
    <property type="entry name" value="PKS_KR"/>
    <property type="match status" value="1"/>
</dbReference>
<protein>
    <submittedName>
        <fullName evidence="5">SDR family oxidoreductase</fullName>
    </submittedName>
</protein>